<name>A0AAV7VFF0_PLEWA</name>
<gene>
    <name evidence="2" type="ORF">NDU88_003852</name>
</gene>
<feature type="compositionally biased region" description="Basic and acidic residues" evidence="1">
    <location>
        <begin position="146"/>
        <end position="160"/>
    </location>
</feature>
<feature type="region of interest" description="Disordered" evidence="1">
    <location>
        <begin position="230"/>
        <end position="332"/>
    </location>
</feature>
<accession>A0AAV7VFF0</accession>
<evidence type="ECO:0000256" key="1">
    <source>
        <dbReference type="SAM" id="MobiDB-lite"/>
    </source>
</evidence>
<dbReference type="Proteomes" id="UP001066276">
    <property type="component" value="Chromosome 2_1"/>
</dbReference>
<organism evidence="2 3">
    <name type="scientific">Pleurodeles waltl</name>
    <name type="common">Iberian ribbed newt</name>
    <dbReference type="NCBI Taxonomy" id="8319"/>
    <lineage>
        <taxon>Eukaryota</taxon>
        <taxon>Metazoa</taxon>
        <taxon>Chordata</taxon>
        <taxon>Craniata</taxon>
        <taxon>Vertebrata</taxon>
        <taxon>Euteleostomi</taxon>
        <taxon>Amphibia</taxon>
        <taxon>Batrachia</taxon>
        <taxon>Caudata</taxon>
        <taxon>Salamandroidea</taxon>
        <taxon>Salamandridae</taxon>
        <taxon>Pleurodelinae</taxon>
        <taxon>Pleurodeles</taxon>
    </lineage>
</organism>
<sequence>MKSRVLWSRGKRPTYTLTVLLNDIERTALVDSGCSQSVIRQNLVLPGQGNPQSQVLIVCVHGDQRPYPVATVHLNWKGEDETITVGVIPNLGEDLNLGTDYVDFTSLLEKAGQEHVNNAWWEEAPFGVSEEETRKPRIKLSRKQKREQQWKHQNLRDPRNPDPNPPPAIICTTTGDFRQCSHEDPTLKHAWHQALHPDGHVIRHSPGSLMMNAEFLLRYPSSERLYQPLARGSVCDGPTRGDPYTRPTDAGGAPVLPVKEANQWPLPTLKQGPETGNTGPRRKEKPAVERRGARNRGAEDSGADGVNGETRRKQEDEEEAGGGTDISAAQEA</sequence>
<proteinExistence type="predicted"/>
<protein>
    <recommendedName>
        <fullName evidence="4">Peptidase A2 domain-containing protein</fullName>
    </recommendedName>
</protein>
<evidence type="ECO:0008006" key="4">
    <source>
        <dbReference type="Google" id="ProtNLM"/>
    </source>
</evidence>
<dbReference type="AlphaFoldDB" id="A0AAV7VFF0"/>
<feature type="compositionally biased region" description="Basic residues" evidence="1">
    <location>
        <begin position="136"/>
        <end position="145"/>
    </location>
</feature>
<dbReference type="SUPFAM" id="SSF50630">
    <property type="entry name" value="Acid proteases"/>
    <property type="match status" value="1"/>
</dbReference>
<dbReference type="EMBL" id="JANPWB010000003">
    <property type="protein sequence ID" value="KAJ1200023.1"/>
    <property type="molecule type" value="Genomic_DNA"/>
</dbReference>
<feature type="compositionally biased region" description="Basic and acidic residues" evidence="1">
    <location>
        <begin position="285"/>
        <end position="299"/>
    </location>
</feature>
<dbReference type="CDD" id="cd00303">
    <property type="entry name" value="retropepsin_like"/>
    <property type="match status" value="1"/>
</dbReference>
<evidence type="ECO:0000313" key="2">
    <source>
        <dbReference type="EMBL" id="KAJ1200023.1"/>
    </source>
</evidence>
<evidence type="ECO:0000313" key="3">
    <source>
        <dbReference type="Proteomes" id="UP001066276"/>
    </source>
</evidence>
<dbReference type="PANTHER" id="PTHR46888">
    <property type="entry name" value="ZINC KNUCKLE DOMAINCONTAINING PROTEIN-RELATED"/>
    <property type="match status" value="1"/>
</dbReference>
<comment type="caution">
    <text evidence="2">The sequence shown here is derived from an EMBL/GenBank/DDBJ whole genome shotgun (WGS) entry which is preliminary data.</text>
</comment>
<keyword evidence="3" id="KW-1185">Reference proteome</keyword>
<dbReference type="PANTHER" id="PTHR46888:SF15">
    <property type="entry name" value="ZINC FINGER AND SCAN DOMAIN-CONTAINING PROTEIN 12-LIKE"/>
    <property type="match status" value="1"/>
</dbReference>
<reference evidence="2" key="1">
    <citation type="journal article" date="2022" name="bioRxiv">
        <title>Sequencing and chromosome-scale assembly of the giantPleurodeles waltlgenome.</title>
        <authorList>
            <person name="Brown T."/>
            <person name="Elewa A."/>
            <person name="Iarovenko S."/>
            <person name="Subramanian E."/>
            <person name="Araus A.J."/>
            <person name="Petzold A."/>
            <person name="Susuki M."/>
            <person name="Suzuki K.-i.T."/>
            <person name="Hayashi T."/>
            <person name="Toyoda A."/>
            <person name="Oliveira C."/>
            <person name="Osipova E."/>
            <person name="Leigh N.D."/>
            <person name="Simon A."/>
            <person name="Yun M.H."/>
        </authorList>
    </citation>
    <scope>NUCLEOTIDE SEQUENCE</scope>
    <source>
        <strain evidence="2">20211129_DDA</strain>
        <tissue evidence="2">Liver</tissue>
    </source>
</reference>
<feature type="region of interest" description="Disordered" evidence="1">
    <location>
        <begin position="131"/>
        <end position="166"/>
    </location>
</feature>
<dbReference type="InterPro" id="IPR021109">
    <property type="entry name" value="Peptidase_aspartic_dom_sf"/>
</dbReference>